<dbReference type="SUPFAM" id="SSF75011">
    <property type="entry name" value="3-carboxy-cis,cis-mucoante lactonizing enzyme"/>
    <property type="match status" value="1"/>
</dbReference>
<dbReference type="Proteomes" id="UP000256919">
    <property type="component" value="Unassembled WGS sequence"/>
</dbReference>
<accession>A0A3D9N1I5</accession>
<dbReference type="EMBL" id="QREI01000002">
    <property type="protein sequence ID" value="REE25589.1"/>
    <property type="molecule type" value="Genomic_DNA"/>
</dbReference>
<organism evidence="1 2">
    <name type="scientific">Winogradskyella pacifica</name>
    <dbReference type="NCBI Taxonomy" id="664642"/>
    <lineage>
        <taxon>Bacteria</taxon>
        <taxon>Pseudomonadati</taxon>
        <taxon>Bacteroidota</taxon>
        <taxon>Flavobacteriia</taxon>
        <taxon>Flavobacteriales</taxon>
        <taxon>Flavobacteriaceae</taxon>
        <taxon>Winogradskyella</taxon>
    </lineage>
</organism>
<evidence type="ECO:0008006" key="3">
    <source>
        <dbReference type="Google" id="ProtNLM"/>
    </source>
</evidence>
<dbReference type="PROSITE" id="PS51257">
    <property type="entry name" value="PROKAR_LIPOPROTEIN"/>
    <property type="match status" value="1"/>
</dbReference>
<proteinExistence type="predicted"/>
<keyword evidence="2" id="KW-1185">Reference proteome</keyword>
<dbReference type="RefSeq" id="WP_115808582.1">
    <property type="nucleotide sequence ID" value="NZ_QREI01000002.1"/>
</dbReference>
<evidence type="ECO:0000313" key="1">
    <source>
        <dbReference type="EMBL" id="REE25589.1"/>
    </source>
</evidence>
<protein>
    <recommendedName>
        <fullName evidence="3">NHL repeat-containing protein</fullName>
    </recommendedName>
</protein>
<sequence>MINKNFNSIFVLLLTLGVTFTSCSDDDDDNNDGGDNYDSVTLYASNNSNGNISVYDFESEQNIETKTLITSSTAADGIFYDDDSESVYQVSRSNNSIEGFANIDDLVSGSVLNADFLGTNDMSSPREMAVNGNLFVVADNADVDGDDTTPDGRLFVYTYSGSSFSLRNVITTDFKLWGITFIGNDLYAVVDATSDLAVFNDFLANTTDATVSATKRITIEGIVRTHGITYDGSSDTLIMTDIGDATNVEDDGGFHIISGFTNKFNAVANGDVMAVSGNQVRVSGSSTLMGNPVDVAYDSDNDVIYIAEAGNGGGRVLGFSNFSAGGNIAPSFNSGLASASAVYLED</sequence>
<comment type="caution">
    <text evidence="1">The sequence shown here is derived from an EMBL/GenBank/DDBJ whole genome shotgun (WGS) entry which is preliminary data.</text>
</comment>
<evidence type="ECO:0000313" key="2">
    <source>
        <dbReference type="Proteomes" id="UP000256919"/>
    </source>
</evidence>
<name>A0A3D9N1I5_9FLAO</name>
<dbReference type="OrthoDB" id="834772at2"/>
<gene>
    <name evidence="1" type="ORF">DFQ09_102180</name>
</gene>
<reference evidence="1 2" key="1">
    <citation type="submission" date="2018-07" db="EMBL/GenBank/DDBJ databases">
        <title>Genomic Encyclopedia of Type Strains, Phase III (KMG-III): the genomes of soil and plant-associated and newly described type strains.</title>
        <authorList>
            <person name="Whitman W."/>
        </authorList>
    </citation>
    <scope>NUCLEOTIDE SEQUENCE [LARGE SCALE GENOMIC DNA]</scope>
    <source>
        <strain evidence="1 2">CECT 7948</strain>
    </source>
</reference>
<dbReference type="AlphaFoldDB" id="A0A3D9N1I5"/>